<evidence type="ECO:0000313" key="1">
    <source>
        <dbReference type="EMBL" id="KAG1794216.1"/>
    </source>
</evidence>
<dbReference type="PANTHER" id="PTHR46579:SF1">
    <property type="entry name" value="F5_8 TYPE C DOMAIN-CONTAINING PROTEIN"/>
    <property type="match status" value="1"/>
</dbReference>
<evidence type="ECO:0000313" key="2">
    <source>
        <dbReference type="Proteomes" id="UP000719766"/>
    </source>
</evidence>
<dbReference type="GeneID" id="64591643"/>
<dbReference type="OrthoDB" id="3269001at2759"/>
<comment type="caution">
    <text evidence="1">The sequence shown here is derived from an EMBL/GenBank/DDBJ whole genome shotgun (WGS) entry which is preliminary data.</text>
</comment>
<dbReference type="EMBL" id="JABBWE010000027">
    <property type="protein sequence ID" value="KAG1794216.1"/>
    <property type="molecule type" value="Genomic_DNA"/>
</dbReference>
<gene>
    <name evidence="1" type="ORF">HD556DRAFT_1237169</name>
</gene>
<organism evidence="1 2">
    <name type="scientific">Suillus plorans</name>
    <dbReference type="NCBI Taxonomy" id="116603"/>
    <lineage>
        <taxon>Eukaryota</taxon>
        <taxon>Fungi</taxon>
        <taxon>Dikarya</taxon>
        <taxon>Basidiomycota</taxon>
        <taxon>Agaricomycotina</taxon>
        <taxon>Agaricomycetes</taxon>
        <taxon>Agaricomycetidae</taxon>
        <taxon>Boletales</taxon>
        <taxon>Suillineae</taxon>
        <taxon>Suillaceae</taxon>
        <taxon>Suillus</taxon>
    </lineage>
</organism>
<dbReference type="AlphaFoldDB" id="A0A9P7ARK6"/>
<accession>A0A9P7ARK6</accession>
<sequence>MHNLFLGDLAHHIRNILGIDADAQPPGKEHIKPHTTVEQQEQLDTAISAVKKGSKSSLMRLRRGYIVSLATANNVAPAVAVTNDSRSGDKANISKSLYVDALVEWYKIHPGAEIRCPKVFPSPTIDLSTAWGKKAKLVILHKGILQEVWSDMAKTTIPSWLNRAPANFGHASHGKIKADQWRTVCLVNLVITLCRLWGTPEADEKEKAMLHNFIALVITVRWATTRSTSETHIQLVEKNYAYYLTTAIQLFGPAAVKTNNNHATQHLAECLRSFGPVHAWWAFPFERFNGMIQKTKMRTNRQLGGQVELSFMKSFCRGSNLRALLLHNELPEAIQDYRSIAQEYFGTDFRGTLRHDLQAMAGSTDEYFPVARKGKVVTLPASPYASLVSCLNRTSDGIFYQPYDQPLEGAHCVHVEPRAETRRAIKLHGDNFTPAWRHVGNSQILLHATVLGSGSLARAAQIQKILVHSHPGLGRSTFSETFFVVKLYRELDAAQIPLDPYRIFHALDARLCIDDLEPEELVVSSADIISHFASCSINIEGLKERCRVVLSLDRVCIDSL</sequence>
<proteinExistence type="predicted"/>
<dbReference type="PANTHER" id="PTHR46579">
    <property type="entry name" value="F5/8 TYPE C DOMAIN-CONTAINING PROTEIN-RELATED"/>
    <property type="match status" value="1"/>
</dbReference>
<protein>
    <submittedName>
        <fullName evidence="1">Uncharacterized protein</fullName>
    </submittedName>
</protein>
<dbReference type="Proteomes" id="UP000719766">
    <property type="component" value="Unassembled WGS sequence"/>
</dbReference>
<keyword evidence="2" id="KW-1185">Reference proteome</keyword>
<dbReference type="RefSeq" id="XP_041160444.1">
    <property type="nucleotide sequence ID" value="XM_041297879.1"/>
</dbReference>
<reference evidence="1" key="1">
    <citation type="journal article" date="2020" name="New Phytol.">
        <title>Comparative genomics reveals dynamic genome evolution in host specialist ectomycorrhizal fungi.</title>
        <authorList>
            <person name="Lofgren L.A."/>
            <person name="Nguyen N.H."/>
            <person name="Vilgalys R."/>
            <person name="Ruytinx J."/>
            <person name="Liao H.L."/>
            <person name="Branco S."/>
            <person name="Kuo A."/>
            <person name="LaButti K."/>
            <person name="Lipzen A."/>
            <person name="Andreopoulos W."/>
            <person name="Pangilinan J."/>
            <person name="Riley R."/>
            <person name="Hundley H."/>
            <person name="Na H."/>
            <person name="Barry K."/>
            <person name="Grigoriev I.V."/>
            <person name="Stajich J.E."/>
            <person name="Kennedy P.G."/>
        </authorList>
    </citation>
    <scope>NUCLEOTIDE SEQUENCE</scope>
    <source>
        <strain evidence="1">S12</strain>
    </source>
</reference>
<name>A0A9P7ARK6_9AGAM</name>